<proteinExistence type="predicted"/>
<evidence type="ECO:0000313" key="3">
    <source>
        <dbReference type="EMBL" id="ETO21262.1"/>
    </source>
</evidence>
<dbReference type="PROSITE" id="PS51455">
    <property type="entry name" value="PIPK"/>
    <property type="match status" value="1"/>
</dbReference>
<feature type="domain" description="PIPK" evidence="2">
    <location>
        <begin position="1"/>
        <end position="373"/>
    </location>
</feature>
<dbReference type="GO" id="GO:0046854">
    <property type="term" value="P:phosphatidylinositol phosphate biosynthetic process"/>
    <property type="evidence" value="ECO:0007669"/>
    <property type="project" value="TreeGrafter"/>
</dbReference>
<dbReference type="PANTHER" id="PTHR23086">
    <property type="entry name" value="PHOSPHATIDYLINOSITOL-4-PHOSPHATE 5-KINASE"/>
    <property type="match status" value="1"/>
</dbReference>
<keyword evidence="1" id="KW-0808">Transferase</keyword>
<organism evidence="3 4">
    <name type="scientific">Reticulomyxa filosa</name>
    <dbReference type="NCBI Taxonomy" id="46433"/>
    <lineage>
        <taxon>Eukaryota</taxon>
        <taxon>Sar</taxon>
        <taxon>Rhizaria</taxon>
        <taxon>Retaria</taxon>
        <taxon>Foraminifera</taxon>
        <taxon>Monothalamids</taxon>
        <taxon>Reticulomyxidae</taxon>
        <taxon>Reticulomyxa</taxon>
    </lineage>
</organism>
<keyword evidence="1" id="KW-0547">Nucleotide-binding</keyword>
<dbReference type="Gene3D" id="3.30.800.10">
    <property type="entry name" value="Phosphatidylinositol Phosphate Kinase II Beta"/>
    <property type="match status" value="1"/>
</dbReference>
<evidence type="ECO:0000313" key="4">
    <source>
        <dbReference type="Proteomes" id="UP000023152"/>
    </source>
</evidence>
<sequence length="390" mass="45406">TTTTTTTTTQQTDLDETDALKAPFTDYCPHAFRYLRTSVYKISDRDYLQSIQQGAEEKNLMDVVAKFSEGRSGALFFYTLDAKYMIKTVTKQEGQLLLNLLKPLVQHMKNHPHSYLNKFLGFHSLKMYNLEIYFVVLANVFVPNLEPHEKYDLKGSWIDRHTNHHVELGKLMKDEDLKKALLLDPGQSSEMFQRLVHDTQFLMEQQVMDYSLLLGIYYVGVDPKKIDTQKRHQRDPKPLVANDVTEERKEHLLENNNDSDANADQELFFPDLLRTNRNMPEDVGIKRFVRPRAPTYASMKEVAEQKGAVRARVIEGPGIYFVGIIDMLQKWNTEKKVESLFKAYCRCKDKNGISAVDPKFYRKRFLRKMFMIGIRPKSEEYSGYGDPQFE</sequence>
<dbReference type="InterPro" id="IPR027483">
    <property type="entry name" value="PInositol-4-P-4/5-kinase_C_sf"/>
</dbReference>
<keyword evidence="3" id="KW-0675">Receptor</keyword>
<dbReference type="InterPro" id="IPR023610">
    <property type="entry name" value="PInositol-4/5-P-5/4-kinase"/>
</dbReference>
<dbReference type="EMBL" id="ASPP01011803">
    <property type="protein sequence ID" value="ETO21262.1"/>
    <property type="molecule type" value="Genomic_DNA"/>
</dbReference>
<reference evidence="3 4" key="1">
    <citation type="journal article" date="2013" name="Curr. Biol.">
        <title>The Genome of the Foraminiferan Reticulomyxa filosa.</title>
        <authorList>
            <person name="Glockner G."/>
            <person name="Hulsmann N."/>
            <person name="Schleicher M."/>
            <person name="Noegel A.A."/>
            <person name="Eichinger L."/>
            <person name="Gallinger C."/>
            <person name="Pawlowski J."/>
            <person name="Sierra R."/>
            <person name="Euteneuer U."/>
            <person name="Pillet L."/>
            <person name="Moustafa A."/>
            <person name="Platzer M."/>
            <person name="Groth M."/>
            <person name="Szafranski K."/>
            <person name="Schliwa M."/>
        </authorList>
    </citation>
    <scope>NUCLEOTIDE SEQUENCE [LARGE SCALE GENOMIC DNA]</scope>
</reference>
<dbReference type="AlphaFoldDB" id="X6N7H6"/>
<accession>X6N7H6</accession>
<dbReference type="GO" id="GO:0005886">
    <property type="term" value="C:plasma membrane"/>
    <property type="evidence" value="ECO:0007669"/>
    <property type="project" value="TreeGrafter"/>
</dbReference>
<dbReference type="GO" id="GO:0016308">
    <property type="term" value="F:1-phosphatidylinositol-4-phosphate 5-kinase activity"/>
    <property type="evidence" value="ECO:0007669"/>
    <property type="project" value="TreeGrafter"/>
</dbReference>
<name>X6N7H6_RETFI</name>
<dbReference type="InterPro" id="IPR002498">
    <property type="entry name" value="PInositol-4-P-4/5-kinase_core"/>
</dbReference>
<evidence type="ECO:0000256" key="1">
    <source>
        <dbReference type="PROSITE-ProRule" id="PRU00781"/>
    </source>
</evidence>
<keyword evidence="4" id="KW-1185">Reference proteome</keyword>
<keyword evidence="1" id="KW-0418">Kinase</keyword>
<feature type="non-terminal residue" evidence="3">
    <location>
        <position position="1"/>
    </location>
</feature>
<dbReference type="OMA" id="HEKWDIK"/>
<dbReference type="InterPro" id="IPR027484">
    <property type="entry name" value="PInositol-4-P-5-kinase_N"/>
</dbReference>
<protein>
    <submittedName>
        <fullName evidence="3">G-protein-coupled receptor family protein</fullName>
    </submittedName>
</protein>
<keyword evidence="1" id="KW-0067">ATP-binding</keyword>
<dbReference type="Proteomes" id="UP000023152">
    <property type="component" value="Unassembled WGS sequence"/>
</dbReference>
<dbReference type="Gene3D" id="3.30.810.10">
    <property type="entry name" value="2-Layer Sandwich"/>
    <property type="match status" value="1"/>
</dbReference>
<dbReference type="Pfam" id="PF01504">
    <property type="entry name" value="PIP5K"/>
    <property type="match status" value="1"/>
</dbReference>
<gene>
    <name evidence="3" type="ORF">RFI_15942</name>
</gene>
<dbReference type="PANTHER" id="PTHR23086:SF8">
    <property type="entry name" value="PHOSPHATIDYLINOSITOL 5-PHOSPHATE 4-KINASE, ISOFORM A"/>
    <property type="match status" value="1"/>
</dbReference>
<dbReference type="GO" id="GO:0005524">
    <property type="term" value="F:ATP binding"/>
    <property type="evidence" value="ECO:0007669"/>
    <property type="project" value="UniProtKB-UniRule"/>
</dbReference>
<dbReference type="OrthoDB" id="70770at2759"/>
<comment type="caution">
    <text evidence="3">The sequence shown here is derived from an EMBL/GenBank/DDBJ whole genome shotgun (WGS) entry which is preliminary data.</text>
</comment>
<dbReference type="CDD" id="cd00139">
    <property type="entry name" value="PIPKc"/>
    <property type="match status" value="1"/>
</dbReference>
<dbReference type="SUPFAM" id="SSF56104">
    <property type="entry name" value="SAICAR synthase-like"/>
    <property type="match status" value="1"/>
</dbReference>
<evidence type="ECO:0000259" key="2">
    <source>
        <dbReference type="PROSITE" id="PS51455"/>
    </source>
</evidence>
<dbReference type="SMART" id="SM00330">
    <property type="entry name" value="PIPKc"/>
    <property type="match status" value="1"/>
</dbReference>